<proteinExistence type="predicted"/>
<reference evidence="6" key="1">
    <citation type="journal article" date="2021" name="Virology (Lond)">
        <title>RNA virome abundance and diversity is associated with host age in a bird species.</title>
        <authorList>
            <person name="Wille M."/>
            <person name="Shi M."/>
            <person name="Hurt A.C."/>
            <person name="Klaassen M."/>
            <person name="Holmes E.C."/>
        </authorList>
    </citation>
    <scope>NUCLEOTIDE SEQUENCE</scope>
    <source>
        <strain evidence="6">MW09_1o</strain>
    </source>
</reference>
<evidence type="ECO:0000256" key="2">
    <source>
        <dbReference type="ARBA" id="ARBA00022561"/>
    </source>
</evidence>
<dbReference type="Pfam" id="PF03115">
    <property type="entry name" value="Astro_capsid_N"/>
    <property type="match status" value="1"/>
</dbReference>
<organism evidence="6">
    <name type="scientific">Blencathra virus</name>
    <dbReference type="NCBI Taxonomy" id="2776961"/>
    <lineage>
        <taxon>Viruses</taxon>
        <taxon>Riboviria</taxon>
        <taxon>Orthornavirae</taxon>
        <taxon>Pisuviricota</taxon>
        <taxon>Stelpaviricetes</taxon>
        <taxon>Stellavirales</taxon>
        <taxon>Astroviridae</taxon>
    </lineage>
</organism>
<dbReference type="Gene3D" id="2.60.120.20">
    <property type="match status" value="1"/>
</dbReference>
<dbReference type="EMBL" id="MT993595">
    <property type="protein sequence ID" value="QPB10705.1"/>
    <property type="molecule type" value="Genomic_RNA"/>
</dbReference>
<evidence type="ECO:0000256" key="3">
    <source>
        <dbReference type="ARBA" id="ARBA00022844"/>
    </source>
</evidence>
<evidence type="ECO:0000259" key="5">
    <source>
        <dbReference type="Pfam" id="PF03115"/>
    </source>
</evidence>
<evidence type="ECO:0000256" key="1">
    <source>
        <dbReference type="ARBA" id="ARBA00004328"/>
    </source>
</evidence>
<evidence type="ECO:0000313" key="6">
    <source>
        <dbReference type="EMBL" id="QPB10705.1"/>
    </source>
</evidence>
<keyword evidence="2" id="KW-0167">Capsid protein</keyword>
<accession>A0A8E4VPX2</accession>
<comment type="subcellular location">
    <subcellularLocation>
        <location evidence="1">Virion</location>
    </subcellularLocation>
</comment>
<evidence type="ECO:0000256" key="4">
    <source>
        <dbReference type="SAM" id="MobiDB-lite"/>
    </source>
</evidence>
<sequence>MAPKSQRQAERVERKAEKKIEKNLKKIVRSEEKKNKMKKTRTVNAGLTSVTYRDNSGAVRRRLARVEKKLQKQKKEFSGPKPQDSMRVSATIGVVTGNSSDTLTRKHKFFLNPLLLKIENSGQTMTPLAERAAMYQLYKIIKFQVRFVPLVNASNVSGSLILVDLDQQGNAAKPESVDTIKARLHKEVAIGRFHTFTPTKKSLAGPRQGWWGMDPNEDADSTFGPAVSVWVYLATKNLLSTNSNQTTNYEGPLFLVEVNVVYTFANYGPKPALALLQNETTEAASDDIQFKTDPDGNLVMSIKNGSTNGKKRHIVNVLNAVNSEHQEQTFWSVATDAVEAVSPFLGSWSWLLKAGWWVIKRIAGQGVSNSNDYFVYASVEDAQRNNPVRAQVQKGNQSIPAGEWHIQQLNCPNVDIYQQGSAVRGLPQNGSRPTGFSPATTPYFAGWNNKGTFEHFDEPTEMMGNTLFLLVGTQIREFPVYQYNVDSDKVFVEGSTSFINLFFREYTTDSSVPTAARRFLTFMKVSGNLLTFGGNSSSDLGLIASLADYKDSNLSGDVLHFLQPVDEKQPKRFQISYNGIRRTEWENSLYALLDLEVGDVLYLGLTRNINLVPNVANIFVKSLLCYNHTKNIVVFVMVGPSFQYIGQPRCQYPLFTAAGVYKNGSLKWDDTELPYVNNVVSALDMQHIEAEYLQEEDDEDDAVSHVSEMFERMEMQDLENEKEYWRKTAQQLMLEKTSRQNTFLPSSSSGR</sequence>
<dbReference type="GO" id="GO:0019028">
    <property type="term" value="C:viral capsid"/>
    <property type="evidence" value="ECO:0007669"/>
    <property type="project" value="UniProtKB-KW"/>
</dbReference>
<feature type="domain" description="Astrovirus capsid protein inner core" evidence="5">
    <location>
        <begin position="30"/>
        <end position="267"/>
    </location>
</feature>
<gene>
    <name evidence="6" type="primary">ORF2</name>
</gene>
<protein>
    <submittedName>
        <fullName evidence="6">Structural protein</fullName>
    </submittedName>
</protein>
<feature type="region of interest" description="Disordered" evidence="4">
    <location>
        <begin position="29"/>
        <end position="48"/>
    </location>
</feature>
<dbReference type="InterPro" id="IPR029053">
    <property type="entry name" value="Viral_coat"/>
</dbReference>
<keyword evidence="3" id="KW-0946">Virion</keyword>
<name>A0A8E4VPX2_9VIRU</name>
<dbReference type="InterPro" id="IPR004337">
    <property type="entry name" value="Astro_capsid_N"/>
</dbReference>